<keyword evidence="4" id="KW-1185">Reference proteome</keyword>
<gene>
    <name evidence="3" type="ORF">FNU79_18505</name>
</gene>
<comment type="caution">
    <text evidence="3">The sequence shown here is derived from an EMBL/GenBank/DDBJ whole genome shotgun (WGS) entry which is preliminary data.</text>
</comment>
<dbReference type="OrthoDB" id="59993at2"/>
<dbReference type="EMBL" id="VKDB01000054">
    <property type="protein sequence ID" value="TSA78960.1"/>
    <property type="molecule type" value="Genomic_DNA"/>
</dbReference>
<dbReference type="InterPro" id="IPR001584">
    <property type="entry name" value="Integrase_cat-core"/>
</dbReference>
<accession>A0A553UFH7</accession>
<sequence length="179" mass="20922">MNPEATSQSQTPIKRQVVGFVCRQFSLTERRACRLLVFWRSTQRHDRSSPREEKDLALKTRLRELAEQSPRSGYRRLYALLTREGRIANHKRVYRIYWAECLAVWERVQKPQVSAANQRWSIDFMSDQLASDRRFRVLNVVSDFTRECLIMHVGTSITGADVARLLTSVLAERAQPTRL</sequence>
<evidence type="ECO:0000313" key="4">
    <source>
        <dbReference type="Proteomes" id="UP000316092"/>
    </source>
</evidence>
<dbReference type="PANTHER" id="PTHR47515:SF1">
    <property type="entry name" value="BLR2054 PROTEIN"/>
    <property type="match status" value="1"/>
</dbReference>
<dbReference type="Pfam" id="PF13276">
    <property type="entry name" value="HTH_21"/>
    <property type="match status" value="1"/>
</dbReference>
<evidence type="ECO:0000259" key="1">
    <source>
        <dbReference type="Pfam" id="PF00665"/>
    </source>
</evidence>
<name>A0A553UFH7_9DEIO</name>
<proteinExistence type="predicted"/>
<feature type="domain" description="HTH-like" evidence="2">
    <location>
        <begin position="55"/>
        <end position="100"/>
    </location>
</feature>
<reference evidence="3 4" key="1">
    <citation type="submission" date="2019-07" db="EMBL/GenBank/DDBJ databases">
        <title>Deinococcus detaillus sp. nov., isolated from humus soil in Antarctica.</title>
        <authorList>
            <person name="Zhang K."/>
        </authorList>
    </citation>
    <scope>NUCLEOTIDE SEQUENCE [LARGE SCALE GENOMIC DNA]</scope>
    <source>
        <strain evidence="3 4">H1</strain>
    </source>
</reference>
<dbReference type="SUPFAM" id="SSF53098">
    <property type="entry name" value="Ribonuclease H-like"/>
    <property type="match status" value="1"/>
</dbReference>
<organism evidence="3 4">
    <name type="scientific">Deinococcus detaillensis</name>
    <dbReference type="NCBI Taxonomy" id="2592048"/>
    <lineage>
        <taxon>Bacteria</taxon>
        <taxon>Thermotogati</taxon>
        <taxon>Deinococcota</taxon>
        <taxon>Deinococci</taxon>
        <taxon>Deinococcales</taxon>
        <taxon>Deinococcaceae</taxon>
        <taxon>Deinococcus</taxon>
    </lineage>
</organism>
<dbReference type="GO" id="GO:0015074">
    <property type="term" value="P:DNA integration"/>
    <property type="evidence" value="ECO:0007669"/>
    <property type="project" value="InterPro"/>
</dbReference>
<dbReference type="Proteomes" id="UP000316092">
    <property type="component" value="Unassembled WGS sequence"/>
</dbReference>
<protein>
    <submittedName>
        <fullName evidence="3">IS3 family transposase</fullName>
    </submittedName>
</protein>
<evidence type="ECO:0000313" key="3">
    <source>
        <dbReference type="EMBL" id="TSA78960.1"/>
    </source>
</evidence>
<dbReference type="PANTHER" id="PTHR47515">
    <property type="entry name" value="LOW CALCIUM RESPONSE LOCUS PROTEIN T"/>
    <property type="match status" value="1"/>
</dbReference>
<dbReference type="Pfam" id="PF00665">
    <property type="entry name" value="rve"/>
    <property type="match status" value="1"/>
</dbReference>
<dbReference type="AlphaFoldDB" id="A0A553UFH7"/>
<dbReference type="InterPro" id="IPR012337">
    <property type="entry name" value="RNaseH-like_sf"/>
</dbReference>
<dbReference type="InterPro" id="IPR025948">
    <property type="entry name" value="HTH-like_dom"/>
</dbReference>
<evidence type="ECO:0000259" key="2">
    <source>
        <dbReference type="Pfam" id="PF13276"/>
    </source>
</evidence>
<feature type="domain" description="Integrase catalytic" evidence="1">
    <location>
        <begin position="115"/>
        <end position="177"/>
    </location>
</feature>